<keyword evidence="7 8" id="KW-0173">Coenzyme A biosynthesis</keyword>
<proteinExistence type="inferred from homology"/>
<dbReference type="Gene3D" id="3.40.50.300">
    <property type="entry name" value="P-loop containing nucleotide triphosphate hydrolases"/>
    <property type="match status" value="1"/>
</dbReference>
<keyword evidence="5 8" id="KW-0418">Kinase</keyword>
<keyword evidence="4 8" id="KW-0547">Nucleotide-binding</keyword>
<evidence type="ECO:0000256" key="8">
    <source>
        <dbReference type="HAMAP-Rule" id="MF_00376"/>
    </source>
</evidence>
<dbReference type="RefSeq" id="WP_025080412.1">
    <property type="nucleotide sequence ID" value="NZ_AZGI01000059.1"/>
</dbReference>
<dbReference type="UniPathway" id="UPA00241">
    <property type="reaction ID" value="UER00356"/>
</dbReference>
<dbReference type="CDD" id="cd02022">
    <property type="entry name" value="DPCK"/>
    <property type="match status" value="1"/>
</dbReference>
<dbReference type="GO" id="GO:0015937">
    <property type="term" value="P:coenzyme A biosynthetic process"/>
    <property type="evidence" value="ECO:0007669"/>
    <property type="project" value="UniProtKB-UniRule"/>
</dbReference>
<dbReference type="FunFam" id="3.40.50.300:FF:000991">
    <property type="entry name" value="Dephospho-CoA kinase"/>
    <property type="match status" value="1"/>
</dbReference>
<evidence type="ECO:0000256" key="9">
    <source>
        <dbReference type="NCBIfam" id="TIGR00152"/>
    </source>
</evidence>
<evidence type="ECO:0000256" key="4">
    <source>
        <dbReference type="ARBA" id="ARBA00022741"/>
    </source>
</evidence>
<evidence type="ECO:0000256" key="5">
    <source>
        <dbReference type="ARBA" id="ARBA00022777"/>
    </source>
</evidence>
<dbReference type="OrthoDB" id="9812943at2"/>
<dbReference type="PANTHER" id="PTHR10695:SF46">
    <property type="entry name" value="BIFUNCTIONAL COENZYME A SYNTHASE-RELATED"/>
    <property type="match status" value="1"/>
</dbReference>
<evidence type="ECO:0000256" key="3">
    <source>
        <dbReference type="ARBA" id="ARBA00022679"/>
    </source>
</evidence>
<dbReference type="PROSITE" id="PS51219">
    <property type="entry name" value="DPCK"/>
    <property type="match status" value="1"/>
</dbReference>
<gene>
    <name evidence="8" type="primary">coaE</name>
    <name evidence="10" type="ORF">FC39_GL001517</name>
</gene>
<sequence length="200" mass="22525">MTLVLGLTGGIATGKSTADEFFEKKKIPVIDADKIAHGIYDIGKPAWKKIRDEFGEEYLNSDQTVNRKKLGQLVFTNKSKLMLLNEITHPLILEEIQAQINIYKIKAASLIIVDMPVLFESGAQKYCDQTLVITIPQNVQIERLMARNSLTKQEAIDRIHSQMPLSEKEAKATYVVSNIGTKKDLENKLEKLLLEIEAEV</sequence>
<keyword evidence="11" id="KW-1185">Reference proteome</keyword>
<evidence type="ECO:0000256" key="6">
    <source>
        <dbReference type="ARBA" id="ARBA00022840"/>
    </source>
</evidence>
<dbReference type="PANTHER" id="PTHR10695">
    <property type="entry name" value="DEPHOSPHO-COA KINASE-RELATED"/>
    <property type="match status" value="1"/>
</dbReference>
<dbReference type="GO" id="GO:0004140">
    <property type="term" value="F:dephospho-CoA kinase activity"/>
    <property type="evidence" value="ECO:0007669"/>
    <property type="project" value="UniProtKB-UniRule"/>
</dbReference>
<dbReference type="Pfam" id="PF01121">
    <property type="entry name" value="CoaE"/>
    <property type="match status" value="1"/>
</dbReference>
<comment type="caution">
    <text evidence="10">The sequence shown here is derived from an EMBL/GenBank/DDBJ whole genome shotgun (WGS) entry which is preliminary data.</text>
</comment>
<comment type="subcellular location">
    <subcellularLocation>
        <location evidence="8">Cytoplasm</location>
    </subcellularLocation>
</comment>
<comment type="function">
    <text evidence="8">Catalyzes the phosphorylation of the 3'-hydroxyl group of dephosphocoenzyme A to form coenzyme A.</text>
</comment>
<dbReference type="InterPro" id="IPR027417">
    <property type="entry name" value="P-loop_NTPase"/>
</dbReference>
<protein>
    <recommendedName>
        <fullName evidence="8 9">Dephospho-CoA kinase</fullName>
        <ecNumber evidence="8 9">2.7.1.24</ecNumber>
    </recommendedName>
    <alternativeName>
        <fullName evidence="8">Dephosphocoenzyme A kinase</fullName>
    </alternativeName>
</protein>
<keyword evidence="3 8" id="KW-0808">Transferase</keyword>
<keyword evidence="6 8" id="KW-0067">ATP-binding</keyword>
<dbReference type="AlphaFoldDB" id="A0A0R1Y6A5"/>
<dbReference type="Proteomes" id="UP000051223">
    <property type="component" value="Unassembled WGS sequence"/>
</dbReference>
<evidence type="ECO:0000313" key="10">
    <source>
        <dbReference type="EMBL" id="KRM37943.1"/>
    </source>
</evidence>
<dbReference type="NCBIfam" id="TIGR00152">
    <property type="entry name" value="dephospho-CoA kinase"/>
    <property type="match status" value="1"/>
</dbReference>
<dbReference type="PATRIC" id="fig|1423754.3.peg.1562"/>
<dbReference type="HAMAP" id="MF_00376">
    <property type="entry name" value="Dephospho_CoA_kinase"/>
    <property type="match status" value="1"/>
</dbReference>
<name>A0A0R1Y6A5_9LACO</name>
<evidence type="ECO:0000256" key="7">
    <source>
        <dbReference type="ARBA" id="ARBA00022993"/>
    </source>
</evidence>
<comment type="catalytic activity">
    <reaction evidence="8">
        <text>3'-dephospho-CoA + ATP = ADP + CoA + H(+)</text>
        <dbReference type="Rhea" id="RHEA:18245"/>
        <dbReference type="ChEBI" id="CHEBI:15378"/>
        <dbReference type="ChEBI" id="CHEBI:30616"/>
        <dbReference type="ChEBI" id="CHEBI:57287"/>
        <dbReference type="ChEBI" id="CHEBI:57328"/>
        <dbReference type="ChEBI" id="CHEBI:456216"/>
        <dbReference type="EC" id="2.7.1.24"/>
    </reaction>
</comment>
<dbReference type="InterPro" id="IPR001977">
    <property type="entry name" value="Depp_CoAkinase"/>
</dbReference>
<keyword evidence="2 8" id="KW-0963">Cytoplasm</keyword>
<dbReference type="SUPFAM" id="SSF52540">
    <property type="entry name" value="P-loop containing nucleoside triphosphate hydrolases"/>
    <property type="match status" value="1"/>
</dbReference>
<dbReference type="STRING" id="1423754.FC39_GL001517"/>
<reference evidence="10 11" key="1">
    <citation type="journal article" date="2015" name="Genome Announc.">
        <title>Expanding the biotechnology potential of lactobacilli through comparative genomics of 213 strains and associated genera.</title>
        <authorList>
            <person name="Sun Z."/>
            <person name="Harris H.M."/>
            <person name="McCann A."/>
            <person name="Guo C."/>
            <person name="Argimon S."/>
            <person name="Zhang W."/>
            <person name="Yang X."/>
            <person name="Jeffery I.B."/>
            <person name="Cooney J.C."/>
            <person name="Kagawa T.F."/>
            <person name="Liu W."/>
            <person name="Song Y."/>
            <person name="Salvetti E."/>
            <person name="Wrobel A."/>
            <person name="Rasinkangas P."/>
            <person name="Parkhill J."/>
            <person name="Rea M.C."/>
            <person name="O'Sullivan O."/>
            <person name="Ritari J."/>
            <person name="Douillard F.P."/>
            <person name="Paul Ross R."/>
            <person name="Yang R."/>
            <person name="Briner A.E."/>
            <person name="Felis G.E."/>
            <person name="de Vos W.M."/>
            <person name="Barrangou R."/>
            <person name="Klaenhammer T.R."/>
            <person name="Caufield P.W."/>
            <person name="Cui Y."/>
            <person name="Zhang H."/>
            <person name="O'Toole P.W."/>
        </authorList>
    </citation>
    <scope>NUCLEOTIDE SEQUENCE [LARGE SCALE GENOMIC DNA]</scope>
    <source>
        <strain evidence="10 11">DSM 5661</strain>
    </source>
</reference>
<comment type="similarity">
    <text evidence="1 8">Belongs to the CoaE family.</text>
</comment>
<evidence type="ECO:0000256" key="2">
    <source>
        <dbReference type="ARBA" id="ARBA00022490"/>
    </source>
</evidence>
<comment type="pathway">
    <text evidence="8">Cofactor biosynthesis; coenzyme A biosynthesis; CoA from (R)-pantothenate: step 5/5.</text>
</comment>
<dbReference type="eggNOG" id="COG0237">
    <property type="taxonomic scope" value="Bacteria"/>
</dbReference>
<evidence type="ECO:0000256" key="1">
    <source>
        <dbReference type="ARBA" id="ARBA00009018"/>
    </source>
</evidence>
<feature type="binding site" evidence="8">
    <location>
        <begin position="12"/>
        <end position="17"/>
    </location>
    <ligand>
        <name>ATP</name>
        <dbReference type="ChEBI" id="CHEBI:30616"/>
    </ligand>
</feature>
<dbReference type="GO" id="GO:0005524">
    <property type="term" value="F:ATP binding"/>
    <property type="evidence" value="ECO:0007669"/>
    <property type="project" value="UniProtKB-UniRule"/>
</dbReference>
<accession>A0A0R1Y6A5</accession>
<dbReference type="EC" id="2.7.1.24" evidence="8 9"/>
<organism evidence="10 11">
    <name type="scientific">Lactobacillus hamsteri DSM 5661 = JCM 6256</name>
    <dbReference type="NCBI Taxonomy" id="1423754"/>
    <lineage>
        <taxon>Bacteria</taxon>
        <taxon>Bacillati</taxon>
        <taxon>Bacillota</taxon>
        <taxon>Bacilli</taxon>
        <taxon>Lactobacillales</taxon>
        <taxon>Lactobacillaceae</taxon>
        <taxon>Lactobacillus</taxon>
    </lineage>
</organism>
<dbReference type="GO" id="GO:0005737">
    <property type="term" value="C:cytoplasm"/>
    <property type="evidence" value="ECO:0007669"/>
    <property type="project" value="UniProtKB-SubCell"/>
</dbReference>
<evidence type="ECO:0000313" key="11">
    <source>
        <dbReference type="Proteomes" id="UP000051223"/>
    </source>
</evidence>
<dbReference type="EMBL" id="AZGI01000059">
    <property type="protein sequence ID" value="KRM37943.1"/>
    <property type="molecule type" value="Genomic_DNA"/>
</dbReference>